<geneLocation type="plasmid" evidence="2">
    <name>pAM65-52-1-360K</name>
</geneLocation>
<feature type="domain" description="N-acetyltransferase" evidence="1">
    <location>
        <begin position="7"/>
        <end position="169"/>
    </location>
</feature>
<dbReference type="EMBL" id="CAAKHA010000028">
    <property type="protein sequence ID" value="VIJ07800.1"/>
    <property type="molecule type" value="Genomic_DNA"/>
</dbReference>
<dbReference type="EMBL" id="CP013276">
    <property type="protein sequence ID" value="APF32606.1"/>
    <property type="molecule type" value="Genomic_DNA"/>
</dbReference>
<evidence type="ECO:0000313" key="4">
    <source>
        <dbReference type="Proteomes" id="UP000508034"/>
    </source>
</evidence>
<proteinExistence type="predicted"/>
<dbReference type="RefSeq" id="WP_000581208.1">
    <property type="nucleotide sequence ID" value="NZ_CAAKHA010000028.1"/>
</dbReference>
<dbReference type="InterPro" id="IPR000182">
    <property type="entry name" value="GNAT_dom"/>
</dbReference>
<evidence type="ECO:0000313" key="2">
    <source>
        <dbReference type="EMBL" id="APF32606.1"/>
    </source>
</evidence>
<reference evidence="2" key="1">
    <citation type="journal article" date="2017" name="Res. Microbiol.">
        <title>Comparative genomics of extrachromosomal elements in Bacillus thuringiensis subsp. israelensis.</title>
        <authorList>
            <person name="Bolotin A."/>
            <person name="Gillis A."/>
            <person name="Sanchis V."/>
            <person name="Nielsen-LeRoux C."/>
            <person name="Mahillon J."/>
            <person name="Lereclus D."/>
            <person name="Sorokin A."/>
        </authorList>
    </citation>
    <scope>NUCLEOTIDE SEQUENCE</scope>
    <source>
        <strain evidence="2">AM65-52</strain>
        <plasmid evidence="2">pAM65-52-1-360K</plasmid>
    </source>
</reference>
<reference evidence="3 4" key="2">
    <citation type="submission" date="2019-04" db="EMBL/GenBank/DDBJ databases">
        <authorList>
            <person name="Patino-Navarrete R."/>
            <person name="Patino Navarrete R."/>
        </authorList>
    </citation>
    <scope>NUCLEOTIDE SEQUENCE [LARGE SCALE GENOMIC DNA]</scope>
    <source>
        <strain evidence="3">Bacillus thuringiensis strain AR23</strain>
    </source>
</reference>
<organism evidence="2">
    <name type="scientific">Bacillus thuringiensis subsp. israelensis</name>
    <dbReference type="NCBI Taxonomy" id="1430"/>
    <lineage>
        <taxon>Bacteria</taxon>
        <taxon>Bacillati</taxon>
        <taxon>Bacillota</taxon>
        <taxon>Bacilli</taxon>
        <taxon>Bacillales</taxon>
        <taxon>Bacillaceae</taxon>
        <taxon>Bacillus</taxon>
        <taxon>Bacillus cereus group</taxon>
    </lineage>
</organism>
<evidence type="ECO:0000259" key="1">
    <source>
        <dbReference type="PROSITE" id="PS51186"/>
    </source>
</evidence>
<dbReference type="GO" id="GO:0016747">
    <property type="term" value="F:acyltransferase activity, transferring groups other than amino-acyl groups"/>
    <property type="evidence" value="ECO:0007669"/>
    <property type="project" value="InterPro"/>
</dbReference>
<sequence>MIHGMDVQVRECTEADSEKLAHFYNKYQYGPIKYGYPLNTQDIKQLFRERKIQLYLIAEYENEIIASLLFSSLSGQRAATPDGTWAGFFLIHPEFRSGNIPDKLFAYAIKNLIQQDIKYIDTEVNPEDKVAMALYKRVGLYQTSRSYIDYDGYLNLRSYLPYVITYLLEAFEPIISKSDQEIWLSRGWKTVRGLKSLRSIQSNAITRNGIEVVKYAINLGAKDVNCWVDIKSEKITEVETEQVRFTSYILEGNNLIVGEKIRICYVYEHHFPNPIETSIKSTIGNDYLIDFKKIFYPNKKYEWEEVITVNKKIEGELVTKLKAKELELIVHFGVTIAKPLEINVANYPKLINGKESACIVNIKNNSLDRLIYKLLIQQGNSKILDFKLLEKHQICIIEPGEIKNHPILLNPKKIGITNMTLTAVSHQNKNIGELKTIIPIHAYGKNPVYETKEYLVLENMYITVQISKSTGCLYIYDLRKQQLLAKEAWPDLDYPFLNAVKEPKVNELSWEIKSDSCFEIIHEATKLKRSICFLSDKIVQINDFAQEGKYIKIYPWCMLYDAKMTVPLKSGLVSKPMVYGEYPYALHDYEFVNQFDLPSHPNMYERNYTLFESQNINIGFIWKGNIERILFGLRWMPAVIFKRSEKEKCITKTHYYTLCSHDSKDEVEEIYNDITNHTSKFISNKIPYSIETDQFHIINENGEFHIHGSLKNLFSSILKGKLTLFFPQTSYEQQLFIQDIESISNFNFEFSGKVNWSKAHYAVLTYQDELNRNAITKKIYLFLKGRNKLTYSEKKQEYLVQNNVLNLKIKVNQSSKITEFMYKDKEILKENSVLSSYNFLPGVMIPTANSYTPDCRKDLSINSIYLNKSNQSVVATENTYKEFINRIFCQSDEWKVEYTTVYDLPVLQIQLKSLQKDKMKTSVFHLFWEKKGKTKIKKMYYWQNGEQNTLIPNGKQRKIYLDNKIILELSNGLFVSILALSHSTKCFIYEWPKKGMQIGIYGNQNEFNDGDIRFNIAVGETLLDSEYFSQILVEGNKT</sequence>
<protein>
    <submittedName>
        <fullName evidence="2">Beta-hemolysin</fullName>
    </submittedName>
</protein>
<accession>A0A1L2Z0M7</accession>
<dbReference type="Pfam" id="PF00583">
    <property type="entry name" value="Acetyltransf_1"/>
    <property type="match status" value="1"/>
</dbReference>
<dbReference type="SUPFAM" id="SSF55729">
    <property type="entry name" value="Acyl-CoA N-acyltransferases (Nat)"/>
    <property type="match status" value="1"/>
</dbReference>
<dbReference type="AlphaFoldDB" id="A0A1L2Z0M7"/>
<evidence type="ECO:0000313" key="3">
    <source>
        <dbReference type="EMBL" id="VIJ07800.1"/>
    </source>
</evidence>
<name>A0A1L2Z0M7_BACTI</name>
<dbReference type="InterPro" id="IPR016181">
    <property type="entry name" value="Acyl_CoA_acyltransferase"/>
</dbReference>
<dbReference type="Gene3D" id="3.40.630.30">
    <property type="match status" value="1"/>
</dbReference>
<keyword evidence="2" id="KW-0614">Plasmid</keyword>
<dbReference type="Proteomes" id="UP000508034">
    <property type="component" value="Unassembled WGS sequence"/>
</dbReference>
<dbReference type="PROSITE" id="PS51186">
    <property type="entry name" value="GNAT"/>
    <property type="match status" value="1"/>
</dbReference>
<gene>
    <name evidence="2" type="ORF">ATN07_29320</name>
    <name evidence="3" type="ORF">BTAR23_AR23_05899</name>
</gene>